<evidence type="ECO:0000313" key="3">
    <source>
        <dbReference type="Proteomes" id="UP000002429"/>
    </source>
</evidence>
<dbReference type="HOGENOM" id="CLU_3288276_0_0_4"/>
<accession>D3DY39</accession>
<protein>
    <recommendedName>
        <fullName evidence="4">Lipoprotein transmembrane</fullName>
    </recommendedName>
</protein>
<dbReference type="RefSeq" id="WP_008647799.1">
    <property type="nucleotide sequence ID" value="NC_007974.2"/>
</dbReference>
<keyword evidence="3" id="KW-1185">Reference proteome</keyword>
<evidence type="ECO:0000313" key="2">
    <source>
        <dbReference type="EMBL" id="ADC45209.1"/>
    </source>
</evidence>
<dbReference type="GeneID" id="78736685"/>
<sequence length="43" mass="4890">MKRALTLALLLVTTSALLSACIVVPPRGPHYHYDHYDRYGGRY</sequence>
<dbReference type="EMBL" id="CP000353">
    <property type="protein sequence ID" value="ADC45209.1"/>
    <property type="molecule type" value="Genomic_DNA"/>
</dbReference>
<dbReference type="AlphaFoldDB" id="D3DY39"/>
<proteinExistence type="predicted"/>
<dbReference type="Proteomes" id="UP000002429">
    <property type="component" value="Plasmid megaplasmid"/>
</dbReference>
<dbReference type="KEGG" id="rme:Rmet_6610"/>
<geneLocation type="plasmid" evidence="2 3">
    <name>megaplasmid</name>
</geneLocation>
<evidence type="ECO:0000256" key="1">
    <source>
        <dbReference type="SAM" id="SignalP"/>
    </source>
</evidence>
<reference evidence="3" key="1">
    <citation type="journal article" date="2010" name="PLoS ONE">
        <title>The complete genome sequence of Cupriavidus metallidurans strain CH34, a master survivalist in harsh and anthropogenic environments.</title>
        <authorList>
            <person name="Janssen P.J."/>
            <person name="Van Houdt R."/>
            <person name="Moors H."/>
            <person name="Monsieurs P."/>
            <person name="Morin N."/>
            <person name="Michaux A."/>
            <person name="Benotmane M.A."/>
            <person name="Leys N."/>
            <person name="Vallaeys T."/>
            <person name="Lapidus A."/>
            <person name="Monchy S."/>
            <person name="Medigue C."/>
            <person name="Taghavi S."/>
            <person name="McCorkle S."/>
            <person name="Dunn J."/>
            <person name="van der Lelie D."/>
            <person name="Mergeay M."/>
        </authorList>
    </citation>
    <scope>NUCLEOTIDE SEQUENCE [LARGE SCALE GENOMIC DNA]</scope>
    <source>
        <strain evidence="3">ATCC 43123 / DSM 2839 / NBRC 102507 / CH34</strain>
    </source>
</reference>
<keyword evidence="1" id="KW-0732">Signal</keyword>
<keyword evidence="2" id="KW-0614">Plasmid</keyword>
<name>D3DY39_CUPMC</name>
<gene>
    <name evidence="2" type="ordered locus">Rmet_6610</name>
</gene>
<feature type="chain" id="PRO_5003042185" description="Lipoprotein transmembrane" evidence="1">
    <location>
        <begin position="21"/>
        <end position="43"/>
    </location>
</feature>
<evidence type="ECO:0008006" key="4">
    <source>
        <dbReference type="Google" id="ProtNLM"/>
    </source>
</evidence>
<feature type="signal peptide" evidence="1">
    <location>
        <begin position="1"/>
        <end position="20"/>
    </location>
</feature>
<organism evidence="2 3">
    <name type="scientific">Cupriavidus metallidurans (strain ATCC 43123 / DSM 2839 / NBRC 102507 / CH34)</name>
    <name type="common">Ralstonia metallidurans</name>
    <dbReference type="NCBI Taxonomy" id="266264"/>
    <lineage>
        <taxon>Bacteria</taxon>
        <taxon>Pseudomonadati</taxon>
        <taxon>Pseudomonadota</taxon>
        <taxon>Betaproteobacteria</taxon>
        <taxon>Burkholderiales</taxon>
        <taxon>Burkholderiaceae</taxon>
        <taxon>Cupriavidus</taxon>
    </lineage>
</organism>
<dbReference type="PROSITE" id="PS51257">
    <property type="entry name" value="PROKAR_LIPOPROTEIN"/>
    <property type="match status" value="1"/>
</dbReference>